<reference evidence="1 2" key="1">
    <citation type="submission" date="2020-06" db="EMBL/GenBank/DDBJ databases">
        <title>Methanolobus halotolerans sp. nov., isolated from a saline lake Tus in Siberia.</title>
        <authorList>
            <person name="Shen Y."/>
            <person name="Chen S.-C."/>
            <person name="Lai M.-C."/>
            <person name="Huang H.-H."/>
            <person name="Chiu H.-H."/>
            <person name="Tang S.-L."/>
            <person name="Rogozin D.Y."/>
            <person name="Degermendzhy A.G."/>
        </authorList>
    </citation>
    <scope>NUCLEOTIDE SEQUENCE [LARGE SCALE GENOMIC DNA]</scope>
    <source>
        <strain evidence="1 2">DSM 21339</strain>
    </source>
</reference>
<dbReference type="PIRSF" id="PIRSF018748">
    <property type="entry name" value="UCP018748"/>
    <property type="match status" value="1"/>
</dbReference>
<name>A0A7D5I6G6_9EURY</name>
<gene>
    <name evidence="1" type="ORF">HWN40_06775</name>
</gene>
<dbReference type="Pfam" id="PF10050">
    <property type="entry name" value="DUF2284"/>
    <property type="match status" value="1"/>
</dbReference>
<dbReference type="Proteomes" id="UP000509594">
    <property type="component" value="Chromosome"/>
</dbReference>
<evidence type="ECO:0000313" key="1">
    <source>
        <dbReference type="EMBL" id="QLC51264.1"/>
    </source>
</evidence>
<organism evidence="1 2">
    <name type="scientific">Methanolobus zinderi</name>
    <dbReference type="NCBI Taxonomy" id="536044"/>
    <lineage>
        <taxon>Archaea</taxon>
        <taxon>Methanobacteriati</taxon>
        <taxon>Methanobacteriota</taxon>
        <taxon>Stenosarchaea group</taxon>
        <taxon>Methanomicrobia</taxon>
        <taxon>Methanosarcinales</taxon>
        <taxon>Methanosarcinaceae</taxon>
        <taxon>Methanolobus</taxon>
    </lineage>
</organism>
<dbReference type="OrthoDB" id="73362at2157"/>
<keyword evidence="2" id="KW-1185">Reference proteome</keyword>
<dbReference type="AlphaFoldDB" id="A0A7D5I6G6"/>
<protein>
    <submittedName>
        <fullName evidence="1">DUF2284 domain-containing protein</fullName>
    </submittedName>
</protein>
<dbReference type="InterPro" id="IPR019271">
    <property type="entry name" value="DUF2284_metal-binding"/>
</dbReference>
<dbReference type="EMBL" id="CP058215">
    <property type="protein sequence ID" value="QLC51264.1"/>
    <property type="molecule type" value="Genomic_DNA"/>
</dbReference>
<evidence type="ECO:0000313" key="2">
    <source>
        <dbReference type="Proteomes" id="UP000509594"/>
    </source>
</evidence>
<dbReference type="KEGG" id="mzi:HWN40_06775"/>
<proteinExistence type="predicted"/>
<sequence length="177" mass="20388">MRSSQEIIDRAEKLGLETYILDASDIPVEDRGRLKCAYGCRGYGKRLSCPPHTISINEFRRILQEYSTAILLIEEFDMSDEEDILKAWSRLRKPSFHKMLELEYEAFRKGFTYAQLLRPGACNECDTCADKCIKPEVRRFPPEAVGINLIKLTEKLGLDIRFCDPKHVKCVGILLLE</sequence>
<accession>A0A7D5I6G6</accession>